<dbReference type="Proteomes" id="UP000325141">
    <property type="component" value="Unassembled WGS sequence"/>
</dbReference>
<accession>A0A5M6CK39</accession>
<organism evidence="1 2">
    <name type="scientific">Paenimyroides baculatum</name>
    <dbReference type="NCBI Taxonomy" id="2608000"/>
    <lineage>
        <taxon>Bacteria</taxon>
        <taxon>Pseudomonadati</taxon>
        <taxon>Bacteroidota</taxon>
        <taxon>Flavobacteriia</taxon>
        <taxon>Flavobacteriales</taxon>
        <taxon>Flavobacteriaceae</taxon>
        <taxon>Paenimyroides</taxon>
    </lineage>
</organism>
<evidence type="ECO:0008006" key="3">
    <source>
        <dbReference type="Google" id="ProtNLM"/>
    </source>
</evidence>
<dbReference type="EMBL" id="VWSG01000004">
    <property type="protein sequence ID" value="KAA5535568.1"/>
    <property type="molecule type" value="Genomic_DNA"/>
</dbReference>
<name>A0A5M6CK39_9FLAO</name>
<evidence type="ECO:0000313" key="1">
    <source>
        <dbReference type="EMBL" id="KAA5535568.1"/>
    </source>
</evidence>
<dbReference type="InterPro" id="IPR028228">
    <property type="entry name" value="Imm53"/>
</dbReference>
<dbReference type="RefSeq" id="WP_150011724.1">
    <property type="nucleotide sequence ID" value="NZ_VWSG01000004.1"/>
</dbReference>
<proteinExistence type="predicted"/>
<evidence type="ECO:0000313" key="2">
    <source>
        <dbReference type="Proteomes" id="UP000325141"/>
    </source>
</evidence>
<gene>
    <name evidence="1" type="ORF">F0460_07240</name>
</gene>
<sequence length="101" mass="11756">MEIIKWIENWFMSNCDGEWEHENIIKIESTSNPGWNIEITLSDTSLEGVNVDYFLNEISDDNWYGYKVSNNKFTGVGDSSKLIFLLELFKKIILEKNPTTT</sequence>
<comment type="caution">
    <text evidence="1">The sequence shown here is derived from an EMBL/GenBank/DDBJ whole genome shotgun (WGS) entry which is preliminary data.</text>
</comment>
<dbReference type="AlphaFoldDB" id="A0A5M6CK39"/>
<protein>
    <recommendedName>
        <fullName evidence="3">Immunity protein 53</fullName>
    </recommendedName>
</protein>
<keyword evidence="2" id="KW-1185">Reference proteome</keyword>
<dbReference type="Pfam" id="PF15580">
    <property type="entry name" value="Imm53"/>
    <property type="match status" value="1"/>
</dbReference>
<reference evidence="1 2" key="1">
    <citation type="submission" date="2019-09" db="EMBL/GenBank/DDBJ databases">
        <title>Genome sequence and assembly of Flavobacterium sp.</title>
        <authorList>
            <person name="Chhetri G."/>
        </authorList>
    </citation>
    <scope>NUCLEOTIDE SEQUENCE [LARGE SCALE GENOMIC DNA]</scope>
    <source>
        <strain evidence="1 2">SNL9</strain>
    </source>
</reference>